<feature type="repeat" description="WD" evidence="11">
    <location>
        <begin position="212"/>
        <end position="253"/>
    </location>
</feature>
<dbReference type="InterPro" id="IPR019775">
    <property type="entry name" value="WD40_repeat_CS"/>
</dbReference>
<evidence type="ECO:0000256" key="8">
    <source>
        <dbReference type="ARBA" id="ARBA00023242"/>
    </source>
</evidence>
<dbReference type="InterPro" id="IPR036322">
    <property type="entry name" value="WD40_repeat_dom_sf"/>
</dbReference>
<dbReference type="InterPro" id="IPR051243">
    <property type="entry name" value="PcG_WD-repeat"/>
</dbReference>
<dbReference type="PROSITE" id="PS50082">
    <property type="entry name" value="WD_REPEATS_2"/>
    <property type="match status" value="2"/>
</dbReference>
<evidence type="ECO:0000256" key="7">
    <source>
        <dbReference type="ARBA" id="ARBA00023163"/>
    </source>
</evidence>
<keyword evidence="7" id="KW-0804">Transcription</keyword>
<evidence type="ECO:0000256" key="5">
    <source>
        <dbReference type="ARBA" id="ARBA00022737"/>
    </source>
</evidence>
<dbReference type="PROSITE" id="PS50294">
    <property type="entry name" value="WD_REPEATS_REGION"/>
    <property type="match status" value="2"/>
</dbReference>
<evidence type="ECO:0000256" key="9">
    <source>
        <dbReference type="ARBA" id="ARBA00072179"/>
    </source>
</evidence>
<dbReference type="Gene3D" id="2.130.10.10">
    <property type="entry name" value="YVTN repeat-like/Quinoprotein amine dehydrogenase"/>
    <property type="match status" value="1"/>
</dbReference>
<evidence type="ECO:0000256" key="11">
    <source>
        <dbReference type="PROSITE-ProRule" id="PRU00221"/>
    </source>
</evidence>
<keyword evidence="4 11" id="KW-0853">WD repeat</keyword>
<evidence type="ECO:0000256" key="3">
    <source>
        <dbReference type="ARBA" id="ARBA00022491"/>
    </source>
</evidence>
<accession>A0A0P4WG69</accession>
<dbReference type="FunFam" id="2.130.10.10:FF:000056">
    <property type="entry name" value="Polycomb protein eed"/>
    <property type="match status" value="1"/>
</dbReference>
<feature type="repeat" description="WD" evidence="11">
    <location>
        <begin position="166"/>
        <end position="208"/>
    </location>
</feature>
<sequence>MTLPNGDGSSLMEDSGDELDDTSSVGSGSNADNSRSGTPTLRRKGRKNRGRKKVPPPLRMGYKFGCYLKEDHGQPIFGAQFNQHLRDGQPLVFATAGNNRVSVYQCMEDGSIKLLQCYSDPDPEENFYTVAWSYDTETGRPILAAAGSRGVIRIFSLATMQSIKHFIGHGNAINELKFHPRDPNLLLSVSKDHALRMWNIRTDILVATFGGVEAHRDEVLSADIEVEGTCIVSCGMDHSLKIWKLTTDLMLSTINQSYTFNPSRSVLPFPTVQQNFPDFSTRDIHRNYVDCVRWLGRFILSKSCENTIVCWKPGLLNQTELKHNDTNVTIIHKFDYKECEIWFMRFALDYWQKVMAVGNQLGRTYVWDLDISDPSQARCSTLTHPKCVAPIRQTAFSRNGNILITVCDDATIWRWDRVEQQTPQQHTPQQQQTQQ</sequence>
<keyword evidence="3" id="KW-0678">Repressor</keyword>
<evidence type="ECO:0000256" key="1">
    <source>
        <dbReference type="ARBA" id="ARBA00004123"/>
    </source>
</evidence>
<proteinExistence type="inferred from homology"/>
<feature type="compositionally biased region" description="Polar residues" evidence="12">
    <location>
        <begin position="22"/>
        <end position="39"/>
    </location>
</feature>
<dbReference type="PROSITE" id="PS00678">
    <property type="entry name" value="WD_REPEATS_1"/>
    <property type="match status" value="1"/>
</dbReference>
<dbReference type="PANTHER" id="PTHR10253">
    <property type="entry name" value="POLYCOMB PROTEIN"/>
    <property type="match status" value="1"/>
</dbReference>
<dbReference type="InterPro" id="IPR001680">
    <property type="entry name" value="WD40_rpt"/>
</dbReference>
<evidence type="ECO:0000256" key="2">
    <source>
        <dbReference type="ARBA" id="ARBA00008075"/>
    </source>
</evidence>
<dbReference type="SUPFAM" id="SSF50978">
    <property type="entry name" value="WD40 repeat-like"/>
    <property type="match status" value="1"/>
</dbReference>
<keyword evidence="6" id="KW-0805">Transcription regulation</keyword>
<keyword evidence="5" id="KW-0677">Repeat</keyword>
<dbReference type="GO" id="GO:0005634">
    <property type="term" value="C:nucleus"/>
    <property type="evidence" value="ECO:0007669"/>
    <property type="project" value="UniProtKB-SubCell"/>
</dbReference>
<dbReference type="SMART" id="SM00320">
    <property type="entry name" value="WD40"/>
    <property type="match status" value="5"/>
</dbReference>
<protein>
    <recommendedName>
        <fullName evidence="9">Polycomb protein esc</fullName>
    </recommendedName>
    <alternativeName>
        <fullName evidence="10">Protein extra sex combs</fullName>
    </alternativeName>
</protein>
<reference evidence="13" key="1">
    <citation type="submission" date="2015-09" db="EMBL/GenBank/DDBJ databases">
        <title>Scylla olivacea transcriptome.</title>
        <authorList>
            <person name="Ikhwanuddin M."/>
        </authorList>
    </citation>
    <scope>NUCLEOTIDE SEQUENCE</scope>
</reference>
<evidence type="ECO:0000256" key="10">
    <source>
        <dbReference type="ARBA" id="ARBA00076259"/>
    </source>
</evidence>
<evidence type="ECO:0000256" key="4">
    <source>
        <dbReference type="ARBA" id="ARBA00022574"/>
    </source>
</evidence>
<feature type="compositionally biased region" description="Basic residues" evidence="12">
    <location>
        <begin position="41"/>
        <end position="54"/>
    </location>
</feature>
<keyword evidence="8" id="KW-0539">Nucleus</keyword>
<dbReference type="EMBL" id="GDRN01065217">
    <property type="protein sequence ID" value="JAI64713.1"/>
    <property type="molecule type" value="Transcribed_RNA"/>
</dbReference>
<dbReference type="Pfam" id="PF00400">
    <property type="entry name" value="WD40"/>
    <property type="match status" value="3"/>
</dbReference>
<evidence type="ECO:0000256" key="6">
    <source>
        <dbReference type="ARBA" id="ARBA00023015"/>
    </source>
</evidence>
<comment type="similarity">
    <text evidence="2">Belongs to the WD repeat ESC family.</text>
</comment>
<organism evidence="13">
    <name type="scientific">Scylla olivacea</name>
    <name type="common">Orange mud crab</name>
    <name type="synonym">Cancer olivacea</name>
    <dbReference type="NCBI Taxonomy" id="85551"/>
    <lineage>
        <taxon>Eukaryota</taxon>
        <taxon>Metazoa</taxon>
        <taxon>Ecdysozoa</taxon>
        <taxon>Arthropoda</taxon>
        <taxon>Crustacea</taxon>
        <taxon>Multicrustacea</taxon>
        <taxon>Malacostraca</taxon>
        <taxon>Eumalacostraca</taxon>
        <taxon>Eucarida</taxon>
        <taxon>Decapoda</taxon>
        <taxon>Pleocyemata</taxon>
        <taxon>Brachyura</taxon>
        <taxon>Eubrachyura</taxon>
        <taxon>Portunoidea</taxon>
        <taxon>Portunidae</taxon>
        <taxon>Portuninae</taxon>
        <taxon>Scylla</taxon>
    </lineage>
</organism>
<dbReference type="AlphaFoldDB" id="A0A0P4WG69"/>
<name>A0A0P4WG69_SCYOL</name>
<comment type="subcellular location">
    <subcellularLocation>
        <location evidence="1">Nucleus</location>
    </subcellularLocation>
</comment>
<dbReference type="InterPro" id="IPR015943">
    <property type="entry name" value="WD40/YVTN_repeat-like_dom_sf"/>
</dbReference>
<evidence type="ECO:0000313" key="13">
    <source>
        <dbReference type="EMBL" id="JAI64713.1"/>
    </source>
</evidence>
<evidence type="ECO:0000256" key="12">
    <source>
        <dbReference type="SAM" id="MobiDB-lite"/>
    </source>
</evidence>
<feature type="region of interest" description="Disordered" evidence="12">
    <location>
        <begin position="1"/>
        <end position="57"/>
    </location>
</feature>